<comment type="catalytic activity">
    <reaction evidence="14">
        <text>L-seryl-[protein] + ATP = O-phospho-L-seryl-[protein] + ADP + H(+)</text>
        <dbReference type="Rhea" id="RHEA:17989"/>
        <dbReference type="Rhea" id="RHEA-COMP:9863"/>
        <dbReference type="Rhea" id="RHEA-COMP:11604"/>
        <dbReference type="ChEBI" id="CHEBI:15378"/>
        <dbReference type="ChEBI" id="CHEBI:29999"/>
        <dbReference type="ChEBI" id="CHEBI:30616"/>
        <dbReference type="ChEBI" id="CHEBI:83421"/>
        <dbReference type="ChEBI" id="CHEBI:456216"/>
        <dbReference type="EC" id="2.7.11.1"/>
    </reaction>
    <physiologicalReaction direction="left-to-right" evidence="14">
        <dbReference type="Rhea" id="RHEA:17990"/>
    </physiologicalReaction>
</comment>
<gene>
    <name evidence="18" type="ORF">LADA_0D01838G</name>
</gene>
<dbReference type="OrthoDB" id="242910at2759"/>
<dbReference type="SUPFAM" id="SSF56112">
    <property type="entry name" value="Protein kinase-like (PK-like)"/>
    <property type="match status" value="1"/>
</dbReference>
<dbReference type="STRING" id="1266660.A0A1G4J403"/>
<dbReference type="Gene3D" id="1.10.510.10">
    <property type="entry name" value="Transferase(Phosphotransferase) domain 1"/>
    <property type="match status" value="1"/>
</dbReference>
<comment type="catalytic activity">
    <reaction evidence="13">
        <text>L-threonyl-[protein] + ATP = O-phospho-L-threonyl-[protein] + ADP + H(+)</text>
        <dbReference type="Rhea" id="RHEA:46608"/>
        <dbReference type="Rhea" id="RHEA-COMP:11060"/>
        <dbReference type="Rhea" id="RHEA-COMP:11605"/>
        <dbReference type="ChEBI" id="CHEBI:15378"/>
        <dbReference type="ChEBI" id="CHEBI:30013"/>
        <dbReference type="ChEBI" id="CHEBI:30616"/>
        <dbReference type="ChEBI" id="CHEBI:61977"/>
        <dbReference type="ChEBI" id="CHEBI:456216"/>
        <dbReference type="EC" id="2.7.11.1"/>
    </reaction>
    <physiologicalReaction direction="left-to-right" evidence="13">
        <dbReference type="Rhea" id="RHEA:46609"/>
    </physiologicalReaction>
</comment>
<dbReference type="Pfam" id="PF00069">
    <property type="entry name" value="Pkinase"/>
    <property type="match status" value="1"/>
</dbReference>
<dbReference type="InterPro" id="IPR008271">
    <property type="entry name" value="Ser/Thr_kinase_AS"/>
</dbReference>
<dbReference type="InterPro" id="IPR036322">
    <property type="entry name" value="WD40_repeat_dom_sf"/>
</dbReference>
<dbReference type="PROSITE" id="PS50011">
    <property type="entry name" value="PROTEIN_KINASE_DOM"/>
    <property type="match status" value="1"/>
</dbReference>
<sequence length="1422" mass="160417">MGVQLSLAAHTAPSIAISSYIDVLDEVHYLSQLNSSRFLKTCKAVDPNGEIVIKVFLKPSDDYELATIQKKLQREALVLAQLPNTLNYSKIVESDRAGYLIRQHLKSSAYDRLSTRPFLEPIELKFIVFQFLRALDDIHSHGICHGDLKLENLLLTSWNWLVLADFSNHLKPTYLPEDNPGEYAFYFDTSQRRSCYIAPERFDSVKYKDEQKHELTCEMDLFSAGCCIAEIFTEGYCIFNLSQLFRYQNGEYDPREFLDNHLDDGDIKDLIMGLIKRNPAERISVKDTLQKFRGNFFPEHFYTFYYDYFRVLSSTDEPTPMTDKIFSSVQLCDLSFKIDEQVERIYRDFPKICSSLGYPLKKVAEPAQKMGEKHHLQLSLPNVGKIELQPYSTKNPSVADQSSLLLLSILLPALRAIKSNIVKLRCIELVLAFSQYVSDNNKLDRIIPFIVWMFFDDCPGVQALSVHALSQLLTLTTKINRINESLFTDYLLPRLKKLTQVTKHNEYVRMALAEELGEIAESANRFHEYSFSINKDEYSNNEYMDVIRKQKRKLIHNFEEITVALLTDNQASVKIALLSNILPLCTLFGREKANDVVLSHLITYLNDKNASLRISLMKSITGIAILLGPITLEQYILPLLIQTITDSEELVVVMVLKSLKTLCSIGLVHKKFFFDISNIVSALLLHPNVWIRRFALSQLVEISDKLSRAEVYCLLYPIIKPYFEFDVQLTLESMISSCKKPLTRTVYNLICTWSLRSSSSLFWKQIPSKQKDSFGNTSAVFINKDFTAKNYGLASGYKLSEASIILADNREIMVTNEDKGWLEKIKAVGLKNNDIWKITSMRSYVFRVAKMIARKPDAIISNNPLHEALSPKKKGSLSYSRSPRNVFFDILFLNNGAQLKESSHMIVKNKGNPQQSYRSNFHKLALNSSVDLTKSIQMNAKASATLTSNLDNVYVQLEGSKFKPQIIRESTTKESSMSPSVYTVKNSYEGHDKNIHCFLRSLDVKPSFRSFPEFSHFSSVRSNVTPKATTAAYSRLQFLFQVTEGKSSTINVLAASPHDSYVLSGSEEGYVKLWNIPKVLAGETHGPSLILDTGSSVVDIKPIQGFDLFAVASRGGTVLVVKVNTEEMKGVRIFTSLQVIRKLKLRSTEYPIQLSLIPSDDDPLIVVLTNTSAVLIVDPRFMSIVRRVENDPLHGAVLCFAVGPDKASIIMGSSRGVIDVWDSRFGNLIQSWTFSDGLPITSIVPYSPLGKREERCVLVVGGSASTYFTLWDYSRRQCKQIVLQTDMIPPIGDYIANTIKCDKLKTSFEQFACSPIGSMVVQGQNVLVSALEGNSIMCFNPKEKTGTQLATGNAVKDTKFKPIQLTASTTVLIKQRTSSRTEQTKSESNLHNATVSSIAIVKVKANHIVISADRSGVINIYK</sequence>
<evidence type="ECO:0000313" key="19">
    <source>
        <dbReference type="Proteomes" id="UP000190274"/>
    </source>
</evidence>
<keyword evidence="10" id="KW-0067">ATP-binding</keyword>
<evidence type="ECO:0000256" key="2">
    <source>
        <dbReference type="ARBA" id="ARBA00012513"/>
    </source>
</evidence>
<dbReference type="CDD" id="cd13980">
    <property type="entry name" value="STKc_Vps15"/>
    <property type="match status" value="1"/>
</dbReference>
<dbReference type="InterPro" id="IPR001680">
    <property type="entry name" value="WD40_rpt"/>
</dbReference>
<evidence type="ECO:0000256" key="11">
    <source>
        <dbReference type="ARBA" id="ARBA00023006"/>
    </source>
</evidence>
<keyword evidence="8" id="KW-0967">Endosome</keyword>
<dbReference type="InterPro" id="IPR016024">
    <property type="entry name" value="ARM-type_fold"/>
</dbReference>
<dbReference type="GO" id="GO:0005524">
    <property type="term" value="F:ATP binding"/>
    <property type="evidence" value="ECO:0007669"/>
    <property type="project" value="UniProtKB-KW"/>
</dbReference>
<accession>A0A1G4J403</accession>
<dbReference type="GO" id="GO:0034272">
    <property type="term" value="C:phosphatidylinositol 3-kinase complex, class III, type II"/>
    <property type="evidence" value="ECO:0007669"/>
    <property type="project" value="EnsemblFungi"/>
</dbReference>
<dbReference type="GO" id="GO:0006623">
    <property type="term" value="P:protein targeting to vacuole"/>
    <property type="evidence" value="ECO:0007669"/>
    <property type="project" value="EnsemblFungi"/>
</dbReference>
<evidence type="ECO:0000259" key="17">
    <source>
        <dbReference type="PROSITE" id="PS50011"/>
    </source>
</evidence>
<dbReference type="SMART" id="SM00320">
    <property type="entry name" value="WD40"/>
    <property type="match status" value="4"/>
</dbReference>
<evidence type="ECO:0000256" key="16">
    <source>
        <dbReference type="PROSITE-ProRule" id="PRU00221"/>
    </source>
</evidence>
<dbReference type="SUPFAM" id="SSF48371">
    <property type="entry name" value="ARM repeat"/>
    <property type="match status" value="1"/>
</dbReference>
<dbReference type="InterPro" id="IPR045162">
    <property type="entry name" value="Vps15-like"/>
</dbReference>
<keyword evidence="5" id="KW-0808">Transferase</keyword>
<evidence type="ECO:0000256" key="7">
    <source>
        <dbReference type="ARBA" id="ARBA00022741"/>
    </source>
</evidence>
<feature type="repeat" description="HEAT" evidence="15">
    <location>
        <begin position="597"/>
        <end position="635"/>
    </location>
</feature>
<dbReference type="GO" id="GO:0045053">
    <property type="term" value="P:protein retention in Golgi apparatus"/>
    <property type="evidence" value="ECO:0007669"/>
    <property type="project" value="EnsemblFungi"/>
</dbReference>
<dbReference type="PANTHER" id="PTHR17583">
    <property type="entry name" value="PHOSPHOINOSITIDE 3-KINASE REGULATORY SUBUNIT 4"/>
    <property type="match status" value="1"/>
</dbReference>
<evidence type="ECO:0000256" key="3">
    <source>
        <dbReference type="ARBA" id="ARBA00022527"/>
    </source>
</evidence>
<feature type="repeat" description="WD" evidence="16">
    <location>
        <begin position="1043"/>
        <end position="1076"/>
    </location>
</feature>
<evidence type="ECO:0000256" key="10">
    <source>
        <dbReference type="ARBA" id="ARBA00022840"/>
    </source>
</evidence>
<dbReference type="InterPro" id="IPR000719">
    <property type="entry name" value="Prot_kinase_dom"/>
</dbReference>
<keyword evidence="6" id="KW-0677">Repeat</keyword>
<evidence type="ECO:0000256" key="1">
    <source>
        <dbReference type="ARBA" id="ARBA00004455"/>
    </source>
</evidence>
<keyword evidence="11" id="KW-0072">Autophagy</keyword>
<dbReference type="GO" id="GO:0000425">
    <property type="term" value="P:pexophagy"/>
    <property type="evidence" value="ECO:0007669"/>
    <property type="project" value="EnsemblFungi"/>
</dbReference>
<dbReference type="GO" id="GO:0005794">
    <property type="term" value="C:Golgi apparatus"/>
    <property type="evidence" value="ECO:0007669"/>
    <property type="project" value="UniProtKB-SubCell"/>
</dbReference>
<dbReference type="Proteomes" id="UP000190274">
    <property type="component" value="Chromosome D"/>
</dbReference>
<dbReference type="GO" id="GO:0000011">
    <property type="term" value="P:vacuole inheritance"/>
    <property type="evidence" value="ECO:0007669"/>
    <property type="project" value="EnsemblFungi"/>
</dbReference>
<dbReference type="GO" id="GO:0071561">
    <property type="term" value="C:nucleus-vacuole junction"/>
    <property type="evidence" value="ECO:0007669"/>
    <property type="project" value="EnsemblFungi"/>
</dbReference>
<keyword evidence="3" id="KW-0723">Serine/threonine-protein kinase</keyword>
<dbReference type="PROSITE" id="PS50077">
    <property type="entry name" value="HEAT_REPEAT"/>
    <property type="match status" value="1"/>
</dbReference>
<feature type="domain" description="Protein kinase" evidence="17">
    <location>
        <begin position="27"/>
        <end position="297"/>
    </location>
</feature>
<dbReference type="GO" id="GO:0032968">
    <property type="term" value="P:positive regulation of transcription elongation by RNA polymerase II"/>
    <property type="evidence" value="ECO:0007669"/>
    <property type="project" value="EnsemblFungi"/>
</dbReference>
<organism evidence="18 19">
    <name type="scientific">Lachancea dasiensis</name>
    <dbReference type="NCBI Taxonomy" id="1072105"/>
    <lineage>
        <taxon>Eukaryota</taxon>
        <taxon>Fungi</taxon>
        <taxon>Dikarya</taxon>
        <taxon>Ascomycota</taxon>
        <taxon>Saccharomycotina</taxon>
        <taxon>Saccharomycetes</taxon>
        <taxon>Saccharomycetales</taxon>
        <taxon>Saccharomycetaceae</taxon>
        <taxon>Lachancea</taxon>
    </lineage>
</organism>
<dbReference type="GO" id="GO:0004674">
    <property type="term" value="F:protein serine/threonine kinase activity"/>
    <property type="evidence" value="ECO:0007669"/>
    <property type="project" value="UniProtKB-KW"/>
</dbReference>
<evidence type="ECO:0000256" key="6">
    <source>
        <dbReference type="ARBA" id="ARBA00022737"/>
    </source>
</evidence>
<dbReference type="InterPro" id="IPR011989">
    <property type="entry name" value="ARM-like"/>
</dbReference>
<dbReference type="Gene3D" id="2.130.10.10">
    <property type="entry name" value="YVTN repeat-like/Quinoprotein amine dehydrogenase"/>
    <property type="match status" value="2"/>
</dbReference>
<keyword evidence="19" id="KW-1185">Reference proteome</keyword>
<dbReference type="GO" id="GO:0010008">
    <property type="term" value="C:endosome membrane"/>
    <property type="evidence" value="ECO:0007669"/>
    <property type="project" value="UniProtKB-SubCell"/>
</dbReference>
<dbReference type="GO" id="GO:0043130">
    <property type="term" value="F:ubiquitin binding"/>
    <property type="evidence" value="ECO:0007669"/>
    <property type="project" value="EnsemblFungi"/>
</dbReference>
<evidence type="ECO:0000256" key="12">
    <source>
        <dbReference type="ARBA" id="ARBA00037864"/>
    </source>
</evidence>
<evidence type="ECO:0000256" key="14">
    <source>
        <dbReference type="ARBA" id="ARBA00048977"/>
    </source>
</evidence>
<dbReference type="GO" id="GO:0045324">
    <property type="term" value="P:late endosome to vacuole transport"/>
    <property type="evidence" value="ECO:0007669"/>
    <property type="project" value="EnsemblFungi"/>
</dbReference>
<dbReference type="GO" id="GO:0051365">
    <property type="term" value="P:cellular response to potassium ion starvation"/>
    <property type="evidence" value="ECO:0007669"/>
    <property type="project" value="EnsemblFungi"/>
</dbReference>
<dbReference type="Pfam" id="PF22956">
    <property type="entry name" value="VPS15-like_hel"/>
    <property type="match status" value="1"/>
</dbReference>
<dbReference type="SMART" id="SM00220">
    <property type="entry name" value="S_TKc"/>
    <property type="match status" value="1"/>
</dbReference>
<dbReference type="InterPro" id="IPR015943">
    <property type="entry name" value="WD40/YVTN_repeat-like_dom_sf"/>
</dbReference>
<dbReference type="PROSITE" id="PS50294">
    <property type="entry name" value="WD_REPEATS_REGION"/>
    <property type="match status" value="1"/>
</dbReference>
<dbReference type="EC" id="2.7.11.1" evidence="2"/>
<evidence type="ECO:0000256" key="4">
    <source>
        <dbReference type="ARBA" id="ARBA00022574"/>
    </source>
</evidence>
<comment type="subcellular location">
    <subcellularLocation>
        <location evidence="1">Endosome membrane</location>
        <topology evidence="1">Lipid-anchor</topology>
    </subcellularLocation>
    <subcellularLocation>
        <location evidence="12">Golgi apparatus</location>
        <location evidence="12">trans-Golgi network membrane</location>
        <topology evidence="12">Lipid-anchor</topology>
    </subcellularLocation>
</comment>
<dbReference type="EMBL" id="LT598454">
    <property type="protein sequence ID" value="SCU84467.1"/>
    <property type="molecule type" value="Genomic_DNA"/>
</dbReference>
<dbReference type="PANTHER" id="PTHR17583:SF0">
    <property type="entry name" value="PHOSPHOINOSITIDE 3-KINASE REGULATORY SUBUNIT 4"/>
    <property type="match status" value="1"/>
</dbReference>
<dbReference type="GO" id="GO:0046854">
    <property type="term" value="P:phosphatidylinositol phosphate biosynthetic process"/>
    <property type="evidence" value="ECO:0007669"/>
    <property type="project" value="EnsemblFungi"/>
</dbReference>
<keyword evidence="4 16" id="KW-0853">WD repeat</keyword>
<reference evidence="18 19" key="1">
    <citation type="submission" date="2016-03" db="EMBL/GenBank/DDBJ databases">
        <authorList>
            <person name="Devillers H."/>
        </authorList>
    </citation>
    <scope>NUCLEOTIDE SEQUENCE [LARGE SCALE GENOMIC DNA]</scope>
    <source>
        <strain evidence="18">CBS 10888</strain>
    </source>
</reference>
<evidence type="ECO:0000256" key="8">
    <source>
        <dbReference type="ARBA" id="ARBA00022753"/>
    </source>
</evidence>
<dbReference type="InterPro" id="IPR055231">
    <property type="entry name" value="2AA_helical"/>
</dbReference>
<evidence type="ECO:0000256" key="15">
    <source>
        <dbReference type="PROSITE-ProRule" id="PRU00103"/>
    </source>
</evidence>
<evidence type="ECO:0000256" key="5">
    <source>
        <dbReference type="ARBA" id="ARBA00022679"/>
    </source>
</evidence>
<keyword evidence="7" id="KW-0547">Nucleotide-binding</keyword>
<dbReference type="GO" id="GO:0005770">
    <property type="term" value="C:late endosome"/>
    <property type="evidence" value="ECO:0007669"/>
    <property type="project" value="TreeGrafter"/>
</dbReference>
<keyword evidence="9" id="KW-0418">Kinase</keyword>
<protein>
    <recommendedName>
        <fullName evidence="2">non-specific serine/threonine protein kinase</fullName>
        <ecNumber evidence="2">2.7.11.1</ecNumber>
    </recommendedName>
</protein>
<dbReference type="Gene3D" id="1.25.10.10">
    <property type="entry name" value="Leucine-rich Repeat Variant"/>
    <property type="match status" value="2"/>
</dbReference>
<dbReference type="PROSITE" id="PS50082">
    <property type="entry name" value="WD_REPEATS_2"/>
    <property type="match status" value="1"/>
</dbReference>
<dbReference type="GO" id="GO:0034271">
    <property type="term" value="C:phosphatidylinositol 3-kinase complex, class III, type I"/>
    <property type="evidence" value="ECO:0007669"/>
    <property type="project" value="EnsemblFungi"/>
</dbReference>
<dbReference type="GO" id="GO:0120095">
    <property type="term" value="C:vacuole-isolation membrane contact site"/>
    <property type="evidence" value="ECO:0007669"/>
    <property type="project" value="EnsemblFungi"/>
</dbReference>
<dbReference type="SUPFAM" id="SSF50978">
    <property type="entry name" value="WD40 repeat-like"/>
    <property type="match status" value="1"/>
</dbReference>
<evidence type="ECO:0000256" key="13">
    <source>
        <dbReference type="ARBA" id="ARBA00048659"/>
    </source>
</evidence>
<evidence type="ECO:0000256" key="9">
    <source>
        <dbReference type="ARBA" id="ARBA00022777"/>
    </source>
</evidence>
<proteinExistence type="predicted"/>
<dbReference type="PROSITE" id="PS00108">
    <property type="entry name" value="PROTEIN_KINASE_ST"/>
    <property type="match status" value="1"/>
</dbReference>
<evidence type="ECO:0000313" key="18">
    <source>
        <dbReference type="EMBL" id="SCU84467.1"/>
    </source>
</evidence>
<dbReference type="InterPro" id="IPR021133">
    <property type="entry name" value="HEAT_type_2"/>
</dbReference>
<dbReference type="FunFam" id="1.10.510.10:FF:000497">
    <property type="entry name" value="Phosphoinositide 3-kinase regulatory subunit"/>
    <property type="match status" value="1"/>
</dbReference>
<dbReference type="InterPro" id="IPR011009">
    <property type="entry name" value="Kinase-like_dom_sf"/>
</dbReference>
<name>A0A1G4J403_9SACH</name>